<proteinExistence type="predicted"/>
<reference evidence="2" key="1">
    <citation type="submission" date="2012-09" db="EMBL/GenBank/DDBJ databases">
        <title>Metagenomic Characterization of a Microbial Community in Wastewater Detects High Levels of Antibiotic Resistance.</title>
        <authorList>
            <person name="Abrams M."/>
            <person name="Caldwell A."/>
            <person name="Vandaei E."/>
            <person name="Lee W."/>
            <person name="Perrott J."/>
            <person name="Khan S.Y."/>
            <person name="Ta J."/>
            <person name="Romero D."/>
            <person name="Nguyen V."/>
            <person name="Pourmand N."/>
            <person name="Ouverney C.C."/>
        </authorList>
    </citation>
    <scope>NUCLEOTIDE SEQUENCE</scope>
</reference>
<sequence length="64" mass="7247">MLPAGIYRKLAFVGVIVMGFCLLFQRVHYTVDVIVAPFFVYGSLRIVLRARSAVGFRNGIFENH</sequence>
<dbReference type="AlphaFoldDB" id="L7VZS7"/>
<feature type="transmembrane region" description="Helical" evidence="1">
    <location>
        <begin position="31"/>
        <end position="48"/>
    </location>
</feature>
<keyword evidence="1" id="KW-1133">Transmembrane helix</keyword>
<keyword evidence="1" id="KW-0472">Membrane</keyword>
<organism evidence="2">
    <name type="scientific">uncultured bacterium A1Q1_fos_300</name>
    <dbReference type="NCBI Taxonomy" id="1256571"/>
    <lineage>
        <taxon>Bacteria</taxon>
        <taxon>environmental samples</taxon>
    </lineage>
</organism>
<accession>L7VZS7</accession>
<evidence type="ECO:0000313" key="2">
    <source>
        <dbReference type="EMBL" id="AGC71685.1"/>
    </source>
</evidence>
<evidence type="ECO:0000256" key="1">
    <source>
        <dbReference type="SAM" id="Phobius"/>
    </source>
</evidence>
<evidence type="ECO:0008006" key="3">
    <source>
        <dbReference type="Google" id="ProtNLM"/>
    </source>
</evidence>
<dbReference type="EMBL" id="JX649880">
    <property type="protein sequence ID" value="AGC71685.1"/>
    <property type="molecule type" value="Genomic_DNA"/>
</dbReference>
<name>L7VZS7_9BACT</name>
<protein>
    <recommendedName>
        <fullName evidence="3">Sphingomyelin synthase-like domain-containing protein</fullName>
    </recommendedName>
</protein>
<keyword evidence="1" id="KW-0812">Transmembrane</keyword>
<feature type="transmembrane region" description="Helical" evidence="1">
    <location>
        <begin position="7"/>
        <end position="25"/>
    </location>
</feature>